<feature type="region of interest" description="Disordered" evidence="1">
    <location>
        <begin position="539"/>
        <end position="572"/>
    </location>
</feature>
<dbReference type="Proteomes" id="UP000198406">
    <property type="component" value="Unassembled WGS sequence"/>
</dbReference>
<dbReference type="OrthoDB" id="47277at2759"/>
<reference evidence="2 3" key="1">
    <citation type="journal article" date="2015" name="Plant Cell">
        <title>Oil accumulation by the oleaginous diatom Fistulifera solaris as revealed by the genome and transcriptome.</title>
        <authorList>
            <person name="Tanaka T."/>
            <person name="Maeda Y."/>
            <person name="Veluchamy A."/>
            <person name="Tanaka M."/>
            <person name="Abida H."/>
            <person name="Marechal E."/>
            <person name="Bowler C."/>
            <person name="Muto M."/>
            <person name="Sunaga Y."/>
            <person name="Tanaka M."/>
            <person name="Yoshino T."/>
            <person name="Taniguchi T."/>
            <person name="Fukuda Y."/>
            <person name="Nemoto M."/>
            <person name="Matsumoto M."/>
            <person name="Wong P.S."/>
            <person name="Aburatani S."/>
            <person name="Fujibuchi W."/>
        </authorList>
    </citation>
    <scope>NUCLEOTIDE SEQUENCE [LARGE SCALE GENOMIC DNA]</scope>
    <source>
        <strain evidence="2 3">JPCC DA0580</strain>
    </source>
</reference>
<evidence type="ECO:0000313" key="2">
    <source>
        <dbReference type="EMBL" id="GAX12076.1"/>
    </source>
</evidence>
<feature type="compositionally biased region" description="Basic and acidic residues" evidence="1">
    <location>
        <begin position="546"/>
        <end position="555"/>
    </location>
</feature>
<accession>A0A1Z5JDQ8</accession>
<proteinExistence type="predicted"/>
<feature type="compositionally biased region" description="Polar residues" evidence="1">
    <location>
        <begin position="561"/>
        <end position="572"/>
    </location>
</feature>
<name>A0A1Z5JDQ8_FISSO</name>
<dbReference type="InParanoid" id="A0A1Z5JDQ8"/>
<dbReference type="AlphaFoldDB" id="A0A1Z5JDQ8"/>
<keyword evidence="3" id="KW-1185">Reference proteome</keyword>
<protein>
    <submittedName>
        <fullName evidence="2">Uncharacterized protein</fullName>
    </submittedName>
</protein>
<evidence type="ECO:0000256" key="1">
    <source>
        <dbReference type="SAM" id="MobiDB-lite"/>
    </source>
</evidence>
<gene>
    <name evidence="2" type="ORF">FisN_8Lh180</name>
</gene>
<organism evidence="2 3">
    <name type="scientific">Fistulifera solaris</name>
    <name type="common">Oleaginous diatom</name>
    <dbReference type="NCBI Taxonomy" id="1519565"/>
    <lineage>
        <taxon>Eukaryota</taxon>
        <taxon>Sar</taxon>
        <taxon>Stramenopiles</taxon>
        <taxon>Ochrophyta</taxon>
        <taxon>Bacillariophyta</taxon>
        <taxon>Bacillariophyceae</taxon>
        <taxon>Bacillariophycidae</taxon>
        <taxon>Naviculales</taxon>
        <taxon>Naviculaceae</taxon>
        <taxon>Fistulifera</taxon>
    </lineage>
</organism>
<comment type="caution">
    <text evidence="2">The sequence shown here is derived from an EMBL/GenBank/DDBJ whole genome shotgun (WGS) entry which is preliminary data.</text>
</comment>
<dbReference type="EMBL" id="BDSP01000048">
    <property type="protein sequence ID" value="GAX12076.1"/>
    <property type="molecule type" value="Genomic_DNA"/>
</dbReference>
<sequence length="572" mass="63844">MNPLAVSSFDFGSNGSDAGHFLEFETTTNIGNFDVLLTGDSAHNVCLLQDRMHVGNNRFQVLVTMNAKQYAENVKMGAQSDPVVDRIIDIVCRQVVPNGRFLVKNHSNWIVLSRENAKVFVQRQLNAIMDENKPKSSIQEILAPPAPPPVPSHAPAQATLTPGPSSTYLHSSMDGPSVPMHVYNPSHYGMRSSMQNMLPAVSALPVTPTHIDFRNSMPAMVNATHALNLEDDEDLLLALEPVPIGENITIIDGDGEKKRRRRSSLLRRSASESLLLSNASSTDSFDFDHKKSLRKHSLMDHNAFSVSSFFDLLEAEQESLETEDPFLDEILSKSESSINPLREKRRSGRHDSFTSFLKRSDSFEAPRSNVVTTAEPLDVIFQNVDQRQPKSTLFSMQQHTGNNRLNIYMSMQMERYKKSSHQERKEIVLQMQETVQSHWGGRFLMETPEPGYQVLSDSATVVMLLGAFDERAGTSTFLTSDNELSFDDTVDGFQKMPPVPSTAISVHDVQLRSQALESLQKRKKRIGLASKIRNLAASTRSALTRSKSEPSRELPDLSIDETPNSAPSFRPY</sequence>
<evidence type="ECO:0000313" key="3">
    <source>
        <dbReference type="Proteomes" id="UP000198406"/>
    </source>
</evidence>